<evidence type="ECO:0000256" key="4">
    <source>
        <dbReference type="PROSITE-ProRule" id="PRU00182"/>
    </source>
</evidence>
<evidence type="ECO:0000313" key="8">
    <source>
        <dbReference type="Proteomes" id="UP000020492"/>
    </source>
</evidence>
<dbReference type="InterPro" id="IPR006224">
    <property type="entry name" value="PsdUridine_synth_RluA-like_CS"/>
</dbReference>
<gene>
    <name evidence="7" type="ORF">DEIPH_ctg040orf0060</name>
</gene>
<comment type="function">
    <text evidence="5">Responsible for synthesis of pseudouridine from uracil.</text>
</comment>
<organism evidence="7 8">
    <name type="scientific">Deinococcus phoenicis</name>
    <dbReference type="NCBI Taxonomy" id="1476583"/>
    <lineage>
        <taxon>Bacteria</taxon>
        <taxon>Thermotogati</taxon>
        <taxon>Deinococcota</taxon>
        <taxon>Deinococci</taxon>
        <taxon>Deinococcales</taxon>
        <taxon>Deinococcaceae</taxon>
        <taxon>Deinococcus</taxon>
    </lineage>
</organism>
<evidence type="ECO:0000313" key="7">
    <source>
        <dbReference type="EMBL" id="EYB67491.1"/>
    </source>
</evidence>
<sequence length="322" mass="33440">MTGAPPTLDLTATPGRLDAVLADLAGVSRSQVAGWIAGGHVQVGGVVVRKASLKLRGGEALTVQVPPPPDATVAPEAVPLDVLYEDEALIAVNKPPGMVTHPAPGVTSGTLVNALLGRMVLPEQPGAGGPDGYRPGIVHRLDKDTSGVIVVAKTVEAHARLAAAFKDRDTRKTYLAVAYGAWRAEGPVNVDAPVGRHPTARQRMTVGGVNPREAQTLFTPLAAHPDGHGRTLALVRAQPRTGRTHQIRVHLAHLGSPILGDAVYGRESAVMPRHALHAHFLALPHPMTGEALHLHAPAPDDLLSAWVALGGTLPAGLEGGPE</sequence>
<feature type="active site" evidence="3">
    <location>
        <position position="142"/>
    </location>
</feature>
<keyword evidence="4" id="KW-0694">RNA-binding</keyword>
<dbReference type="SMART" id="SM00363">
    <property type="entry name" value="S4"/>
    <property type="match status" value="1"/>
</dbReference>
<proteinExistence type="inferred from homology"/>
<comment type="similarity">
    <text evidence="1 5">Belongs to the pseudouridine synthase RluA family.</text>
</comment>
<feature type="domain" description="RNA-binding S4" evidence="6">
    <location>
        <begin position="15"/>
        <end position="72"/>
    </location>
</feature>
<dbReference type="eggNOG" id="COG0564">
    <property type="taxonomic scope" value="Bacteria"/>
</dbReference>
<dbReference type="Gene3D" id="3.30.2350.10">
    <property type="entry name" value="Pseudouridine synthase"/>
    <property type="match status" value="1"/>
</dbReference>
<dbReference type="EC" id="5.4.99.-" evidence="5"/>
<dbReference type="AlphaFoldDB" id="A0A016QNC5"/>
<dbReference type="Gene3D" id="3.10.290.10">
    <property type="entry name" value="RNA-binding S4 domain"/>
    <property type="match status" value="1"/>
</dbReference>
<dbReference type="PANTHER" id="PTHR21600:SF44">
    <property type="entry name" value="RIBOSOMAL LARGE SUBUNIT PSEUDOURIDINE SYNTHASE D"/>
    <property type="match status" value="1"/>
</dbReference>
<dbReference type="Pfam" id="PF01479">
    <property type="entry name" value="S4"/>
    <property type="match status" value="1"/>
</dbReference>
<dbReference type="GO" id="GO:0003723">
    <property type="term" value="F:RNA binding"/>
    <property type="evidence" value="ECO:0007669"/>
    <property type="project" value="UniProtKB-KW"/>
</dbReference>
<dbReference type="InterPro" id="IPR020103">
    <property type="entry name" value="PsdUridine_synth_cat_dom_sf"/>
</dbReference>
<dbReference type="EMBL" id="JHAC01000038">
    <property type="protein sequence ID" value="EYB67491.1"/>
    <property type="molecule type" value="Genomic_DNA"/>
</dbReference>
<keyword evidence="2 5" id="KW-0413">Isomerase</keyword>
<dbReference type="PROSITE" id="PS01129">
    <property type="entry name" value="PSI_RLU"/>
    <property type="match status" value="1"/>
</dbReference>
<dbReference type="SUPFAM" id="SSF55120">
    <property type="entry name" value="Pseudouridine synthase"/>
    <property type="match status" value="1"/>
</dbReference>
<dbReference type="RefSeq" id="WP_034358485.1">
    <property type="nucleotide sequence ID" value="NZ_JHAC01000038.1"/>
</dbReference>
<comment type="caution">
    <text evidence="7">The sequence shown here is derived from an EMBL/GenBank/DDBJ whole genome shotgun (WGS) entry which is preliminary data.</text>
</comment>
<dbReference type="Pfam" id="PF00849">
    <property type="entry name" value="PseudoU_synth_2"/>
    <property type="match status" value="1"/>
</dbReference>
<dbReference type="SUPFAM" id="SSF55174">
    <property type="entry name" value="Alpha-L RNA-binding motif"/>
    <property type="match status" value="1"/>
</dbReference>
<dbReference type="PROSITE" id="PS50889">
    <property type="entry name" value="S4"/>
    <property type="match status" value="1"/>
</dbReference>
<protein>
    <recommendedName>
        <fullName evidence="5">Pseudouridine synthase</fullName>
        <ecNumber evidence="5">5.4.99.-</ecNumber>
    </recommendedName>
</protein>
<accession>A0A016QNC5</accession>
<keyword evidence="8" id="KW-1185">Reference proteome</keyword>
<dbReference type="STRING" id="1476583.DEIPH_ctg040orf0060"/>
<dbReference type="PANTHER" id="PTHR21600">
    <property type="entry name" value="MITOCHONDRIAL RNA PSEUDOURIDINE SYNTHASE"/>
    <property type="match status" value="1"/>
</dbReference>
<name>A0A016QNC5_9DEIO</name>
<evidence type="ECO:0000256" key="3">
    <source>
        <dbReference type="PIRSR" id="PIRSR606225-1"/>
    </source>
</evidence>
<evidence type="ECO:0000256" key="5">
    <source>
        <dbReference type="RuleBase" id="RU362028"/>
    </source>
</evidence>
<dbReference type="PATRIC" id="fig|1476583.3.peg.2476"/>
<dbReference type="Proteomes" id="UP000020492">
    <property type="component" value="Unassembled WGS sequence"/>
</dbReference>
<dbReference type="InterPro" id="IPR002942">
    <property type="entry name" value="S4_RNA-bd"/>
</dbReference>
<evidence type="ECO:0000259" key="6">
    <source>
        <dbReference type="SMART" id="SM00363"/>
    </source>
</evidence>
<comment type="catalytic activity">
    <reaction evidence="5">
        <text>a uridine in RNA = a pseudouridine in RNA</text>
        <dbReference type="Rhea" id="RHEA:48348"/>
        <dbReference type="Rhea" id="RHEA-COMP:12068"/>
        <dbReference type="Rhea" id="RHEA-COMP:12069"/>
        <dbReference type="ChEBI" id="CHEBI:65314"/>
        <dbReference type="ChEBI" id="CHEBI:65315"/>
    </reaction>
</comment>
<dbReference type="GO" id="GO:0000455">
    <property type="term" value="P:enzyme-directed rRNA pseudouridine synthesis"/>
    <property type="evidence" value="ECO:0007669"/>
    <property type="project" value="TreeGrafter"/>
</dbReference>
<dbReference type="CDD" id="cd02869">
    <property type="entry name" value="PseudoU_synth_RluA_like"/>
    <property type="match status" value="1"/>
</dbReference>
<evidence type="ECO:0000256" key="1">
    <source>
        <dbReference type="ARBA" id="ARBA00010876"/>
    </source>
</evidence>
<reference evidence="7 8" key="1">
    <citation type="submission" date="2014-03" db="EMBL/GenBank/DDBJ databases">
        <title>Draft genome sequence of Deinococcus phoenicis 1P10ME.</title>
        <authorList>
            <person name="Stepanov V.G."/>
            <person name="Vaishampayan P."/>
            <person name="Venkateswaran K."/>
            <person name="Fox G.E."/>
        </authorList>
    </citation>
    <scope>NUCLEOTIDE SEQUENCE [LARGE SCALE GENOMIC DNA]</scope>
    <source>
        <strain evidence="7 8">1P10ME</strain>
    </source>
</reference>
<evidence type="ECO:0000256" key="2">
    <source>
        <dbReference type="ARBA" id="ARBA00023235"/>
    </source>
</evidence>
<dbReference type="InterPro" id="IPR006225">
    <property type="entry name" value="PsdUridine_synth_RluC/D"/>
</dbReference>
<dbReference type="InterPro" id="IPR036986">
    <property type="entry name" value="S4_RNA-bd_sf"/>
</dbReference>
<dbReference type="InterPro" id="IPR050188">
    <property type="entry name" value="RluA_PseudoU_synthase"/>
</dbReference>
<dbReference type="GO" id="GO:0120159">
    <property type="term" value="F:rRNA pseudouridine synthase activity"/>
    <property type="evidence" value="ECO:0007669"/>
    <property type="project" value="UniProtKB-ARBA"/>
</dbReference>
<dbReference type="NCBIfam" id="TIGR00005">
    <property type="entry name" value="rluA_subfam"/>
    <property type="match status" value="1"/>
</dbReference>
<dbReference type="InterPro" id="IPR006145">
    <property type="entry name" value="PsdUridine_synth_RsuA/RluA"/>
</dbReference>